<evidence type="ECO:0007829" key="3">
    <source>
        <dbReference type="PeptideAtlas" id="A0A087WWG5"/>
    </source>
</evidence>
<dbReference type="OMA" id="YTEHERM"/>
<reference evidence="1" key="4">
    <citation type="submission" date="2025-08" db="UniProtKB">
        <authorList>
            <consortium name="Ensembl"/>
        </authorList>
    </citation>
    <scope>IDENTIFICATION</scope>
</reference>
<dbReference type="GeneTree" id="ENSGT00940000156897"/>
<reference evidence="1" key="5">
    <citation type="submission" date="2025-09" db="UniProtKB">
        <authorList>
            <consortium name="Ensembl"/>
        </authorList>
    </citation>
    <scope>IDENTIFICATION</scope>
</reference>
<dbReference type="AlphaFoldDB" id="A0A087WWG5"/>
<reference evidence="1 2" key="3">
    <citation type="journal article" date="2006" name="Nature">
        <title>The DNA sequence and biological annotation of human chromosome 1.</title>
        <authorList>
            <person name="Gregory S.G."/>
            <person name="Barlow K.F."/>
            <person name="McLay K.E."/>
            <person name="Kaul R."/>
            <person name="Swarbreck D."/>
            <person name="Dunham A."/>
            <person name="Scott C.E."/>
            <person name="Howe K.L."/>
            <person name="Woodfine K."/>
            <person name="Spencer C.C."/>
            <person name="Jones M.C."/>
            <person name="Gillson C."/>
            <person name="Searle S."/>
            <person name="Zhou Y."/>
            <person name="Kokocinski F."/>
            <person name="McDonald L."/>
            <person name="Evans R."/>
            <person name="Phillips K."/>
            <person name="Atkinson A."/>
            <person name="Cooper R."/>
            <person name="Jones C."/>
            <person name="Hall R.E."/>
            <person name="Andrews T.D."/>
            <person name="Lloyd C."/>
            <person name="Ainscough R."/>
            <person name="Almeida J.P."/>
            <person name="Ambrose K.D."/>
            <person name="Anderson F."/>
            <person name="Andrew R.W."/>
            <person name="Ashwell R.I."/>
            <person name="Aubin K."/>
            <person name="Babbage A.K."/>
            <person name="Bagguley C.L."/>
            <person name="Bailey J."/>
            <person name="Beasley H."/>
            <person name="Bethel G."/>
            <person name="Bird C.P."/>
            <person name="Bray-Allen S."/>
            <person name="Brown J.Y."/>
            <person name="Brown A.J."/>
            <person name="Buckley D."/>
            <person name="Burton J."/>
            <person name="Bye J."/>
            <person name="Carder C."/>
            <person name="Chapman J.C."/>
            <person name="Clark S.Y."/>
            <person name="Clarke G."/>
            <person name="Clee C."/>
            <person name="Cobley V."/>
            <person name="Collier R.E."/>
            <person name="Corby N."/>
            <person name="Coville G.J."/>
            <person name="Davies J."/>
            <person name="Deadman R."/>
            <person name="Dunn M."/>
            <person name="Earthrowl M."/>
            <person name="Ellington A.G."/>
            <person name="Errington H."/>
            <person name="Frankish A."/>
            <person name="Frankland J."/>
            <person name="French L."/>
            <person name="Garner P."/>
            <person name="Garnett J."/>
            <person name="Gay L."/>
            <person name="Ghori M.R."/>
            <person name="Gibson R."/>
            <person name="Gilby L.M."/>
            <person name="Gillett W."/>
            <person name="Glithero R.J."/>
            <person name="Grafham D.V."/>
            <person name="Griffiths C."/>
            <person name="Griffiths-Jones S."/>
            <person name="Grocock R."/>
            <person name="Hammond S."/>
            <person name="Harrison E.S."/>
            <person name="Hart E."/>
            <person name="Haugen E."/>
            <person name="Heath P.D."/>
            <person name="Holmes S."/>
            <person name="Holt K."/>
            <person name="Howden P.J."/>
            <person name="Hunt A.R."/>
            <person name="Hunt S.E."/>
            <person name="Hunter G."/>
            <person name="Isherwood J."/>
            <person name="James R."/>
            <person name="Johnson C."/>
            <person name="Johnson D."/>
            <person name="Joy A."/>
            <person name="Kay M."/>
            <person name="Kershaw J.K."/>
            <person name="Kibukawa M."/>
            <person name="Kimberley A.M."/>
            <person name="King A."/>
            <person name="Knights A.J."/>
            <person name="Lad H."/>
            <person name="Laird G."/>
            <person name="Lawlor S."/>
            <person name="Leongamornlert D.A."/>
            <person name="Lloyd D.M."/>
            <person name="Loveland J."/>
            <person name="Lovell J."/>
            <person name="Lush M.J."/>
            <person name="Lyne R."/>
            <person name="Martin S."/>
            <person name="Mashreghi-Mohammadi M."/>
            <person name="Matthews L."/>
            <person name="Matthews N.S."/>
            <person name="McLaren S."/>
            <person name="Milne S."/>
            <person name="Mistry S."/>
            <person name="Moore M.J."/>
            <person name="Nickerson T."/>
            <person name="O'Dell C.N."/>
            <person name="Oliver K."/>
            <person name="Palmeiri A."/>
            <person name="Palmer S.A."/>
            <person name="Parker A."/>
            <person name="Patel D."/>
            <person name="Pearce A.V."/>
            <person name="Peck A.I."/>
            <person name="Pelan S."/>
            <person name="Phelps K."/>
            <person name="Phillimore B.J."/>
            <person name="Plumb R."/>
            <person name="Rajan J."/>
            <person name="Raymond C."/>
            <person name="Rouse G."/>
            <person name="Saenphimmachak C."/>
            <person name="Sehra H.K."/>
            <person name="Sheridan E."/>
            <person name="Shownkeen R."/>
            <person name="Sims S."/>
            <person name="Skuce C.D."/>
            <person name="Smith M."/>
            <person name="Steward C."/>
            <person name="Subramanian S."/>
            <person name="Sycamore N."/>
            <person name="Tracey A."/>
            <person name="Tromans A."/>
            <person name="Van Helmond Z."/>
            <person name="Wall M."/>
            <person name="Wallis J.M."/>
            <person name="White S."/>
            <person name="Whitehead S.L."/>
            <person name="Wilkinson J.E."/>
            <person name="Willey D.L."/>
            <person name="Williams H."/>
            <person name="Wilming L."/>
            <person name="Wray P.W."/>
            <person name="Wu Z."/>
            <person name="Coulson A."/>
            <person name="Vaudin M."/>
            <person name="Sulston J.E."/>
            <person name="Durbin R."/>
            <person name="Hubbard T."/>
            <person name="Wooster R."/>
            <person name="Dunham I."/>
            <person name="Carter N.P."/>
            <person name="McVean G."/>
            <person name="Ross M.T."/>
            <person name="Harrow J."/>
            <person name="Olson M.V."/>
            <person name="Beck S."/>
            <person name="Rogers J."/>
            <person name="Bentley D.R."/>
            <person name="Banerjee R."/>
            <person name="Bryant S.P."/>
            <person name="Burford D.C."/>
            <person name="Burrill W.D."/>
            <person name="Clegg S.M."/>
            <person name="Dhami P."/>
            <person name="Dovey O."/>
            <person name="Faulkner L.M."/>
            <person name="Gribble S.M."/>
            <person name="Langford C.F."/>
            <person name="Pandian R.D."/>
            <person name="Porter K.M."/>
            <person name="Prigmore E."/>
        </authorList>
    </citation>
    <scope>NUCLEOTIDE SEQUENCE [LARGE SCALE GENOMIC DNA]</scope>
</reference>
<dbReference type="EMBL" id="AL121602">
    <property type="status" value="NOT_ANNOTATED_CDS"/>
    <property type="molecule type" value="Genomic_DNA"/>
</dbReference>
<dbReference type="Ensembl" id="ENST00000463715.5">
    <property type="protein sequence ID" value="ENSP00000480207.1"/>
    <property type="gene ID" value="ENSG00000085999.14"/>
</dbReference>
<dbReference type="ChiTaRS" id="RAD54L">
    <property type="organism name" value="human"/>
</dbReference>
<dbReference type="OrthoDB" id="413460at2759"/>
<dbReference type="Antibodypedia" id="18708">
    <property type="antibodies" value="262 antibodies from 31 providers"/>
</dbReference>
<reference evidence="1 2" key="2">
    <citation type="journal article" date="2004" name="Nature">
        <title>Finishing the euchromatic sequence of the human genome.</title>
        <authorList>
            <consortium name="International Human Genome Sequencing Consortium"/>
        </authorList>
    </citation>
    <scope>NUCLEOTIDE SEQUENCE [LARGE SCALE GENOMIC DNA]</scope>
</reference>
<keyword evidence="3" id="KW-1267">Proteomics identification</keyword>
<dbReference type="ExpressionAtlas" id="A0A087WWG5">
    <property type="expression patterns" value="baseline and differential"/>
</dbReference>
<organism evidence="1 2">
    <name type="scientific">Homo sapiens</name>
    <name type="common">Human</name>
    <dbReference type="NCBI Taxonomy" id="9606"/>
    <lineage>
        <taxon>Eukaryota</taxon>
        <taxon>Metazoa</taxon>
        <taxon>Chordata</taxon>
        <taxon>Craniata</taxon>
        <taxon>Vertebrata</taxon>
        <taxon>Euteleostomi</taxon>
        <taxon>Mammalia</taxon>
        <taxon>Eutheria</taxon>
        <taxon>Euarchontoglires</taxon>
        <taxon>Primates</taxon>
        <taxon>Haplorrhini</taxon>
        <taxon>Catarrhini</taxon>
        <taxon>Hominidae</taxon>
        <taxon>Homo</taxon>
    </lineage>
</organism>
<dbReference type="Proteomes" id="UP000005640">
    <property type="component" value="Chromosome 1"/>
</dbReference>
<keyword evidence="2" id="KW-1185">Reference proteome</keyword>
<name>A0A087WWG5_HUMAN</name>
<protein>
    <submittedName>
        <fullName evidence="1">RAD54 like</fullName>
    </submittedName>
</protein>
<proteinExistence type="evidence at protein level"/>
<evidence type="ECO:0000313" key="1">
    <source>
        <dbReference type="Ensembl" id="ENSP00000480207.1"/>
    </source>
</evidence>
<dbReference type="VEuPathDB" id="HostDB:ENSG00000085999"/>
<evidence type="ECO:0000313" key="2">
    <source>
        <dbReference type="Proteomes" id="UP000005640"/>
    </source>
</evidence>
<dbReference type="UCSC" id="uc057gdh.1">
    <property type="organism name" value="human"/>
</dbReference>
<dbReference type="Bgee" id="ENSG00000085999">
    <property type="expression patterns" value="Expressed in left testis and 102 other cell types or tissues"/>
</dbReference>
<dbReference type="HOGENOM" id="CLU_3407995_0_0_1"/>
<sequence length="30" mass="3371">MNQRGARVSSPILIISYETFRLHVGVLQKG</sequence>
<reference evidence="1 2" key="1">
    <citation type="journal article" date="2001" name="Nature">
        <title>Initial sequencing and analysis of the human genome.</title>
        <authorList>
            <consortium name="International Human Genome Sequencing Consortium"/>
            <person name="Lander E.S."/>
            <person name="Linton L.M."/>
            <person name="Birren B."/>
            <person name="Nusbaum C."/>
            <person name="Zody M.C."/>
            <person name="Baldwin J."/>
            <person name="Devon K."/>
            <person name="Dewar K."/>
            <person name="Doyle M."/>
            <person name="FitzHugh W."/>
            <person name="Funke R."/>
            <person name="Gage D."/>
            <person name="Harris K."/>
            <person name="Heaford A."/>
            <person name="Howland J."/>
            <person name="Kann L."/>
            <person name="Lehoczky J."/>
            <person name="LeVine R."/>
            <person name="McEwan P."/>
            <person name="McKernan K."/>
            <person name="Meldrim J."/>
            <person name="Mesirov J.P."/>
            <person name="Miranda C."/>
            <person name="Morris W."/>
            <person name="Naylor J."/>
            <person name="Raymond C."/>
            <person name="Rosetti M."/>
            <person name="Santos R."/>
            <person name="Sheridan A."/>
            <person name="Sougnez C."/>
            <person name="Stange-Thomann N."/>
            <person name="Stojanovic N."/>
            <person name="Subramanian A."/>
            <person name="Wyman D."/>
            <person name="Rogers J."/>
            <person name="Sulston J."/>
            <person name="Ainscough R."/>
            <person name="Beck S."/>
            <person name="Bentley D."/>
            <person name="Burton J."/>
            <person name="Clee C."/>
            <person name="Carter N."/>
            <person name="Coulson A."/>
            <person name="Deadman R."/>
            <person name="Deloukas P."/>
            <person name="Dunham A."/>
            <person name="Dunham I."/>
            <person name="Durbin R."/>
            <person name="French L."/>
            <person name="Grafham D."/>
            <person name="Gregory S."/>
            <person name="Hubbard T."/>
            <person name="Humphray S."/>
            <person name="Hunt A."/>
            <person name="Jones M."/>
            <person name="Lloyd C."/>
            <person name="McMurray A."/>
            <person name="Matthews L."/>
            <person name="Mercer S."/>
            <person name="Milne S."/>
            <person name="Mullikin J.C."/>
            <person name="Mungall A."/>
            <person name="Plumb R."/>
            <person name="Ross M."/>
            <person name="Shownkeen R."/>
            <person name="Sims S."/>
            <person name="Waterston R.H."/>
            <person name="Wilson R.K."/>
            <person name="Hillier L.W."/>
            <person name="McPherson J.D."/>
            <person name="Marra M.A."/>
            <person name="Mardis E.R."/>
            <person name="Fulton L.A."/>
            <person name="Chinwalla A.T."/>
            <person name="Pepin K.H."/>
            <person name="Gish W.R."/>
            <person name="Chissoe S.L."/>
            <person name="Wendl M.C."/>
            <person name="Delehaunty K.D."/>
            <person name="Miner T.L."/>
            <person name="Delehaunty A."/>
            <person name="Kramer J.B."/>
            <person name="Cook L.L."/>
            <person name="Fulton R.S."/>
            <person name="Johnson D.L."/>
            <person name="Minx P.J."/>
            <person name="Clifton S.W."/>
            <person name="Hawkins T."/>
            <person name="Branscomb E."/>
            <person name="Predki P."/>
            <person name="Richardson P."/>
            <person name="Wenning S."/>
            <person name="Slezak T."/>
            <person name="Doggett N."/>
            <person name="Cheng J.F."/>
            <person name="Olsen A."/>
            <person name="Lucas S."/>
            <person name="Elkin C."/>
            <person name="Uberbacher E."/>
            <person name="Frazier M."/>
            <person name="Gibbs R.A."/>
            <person name="Muzny D.M."/>
            <person name="Scherer S.E."/>
            <person name="Bouck J.B."/>
            <person name="Sodergren E.J."/>
            <person name="Worley K.C."/>
            <person name="Rives C.M."/>
            <person name="Gorrell J.H."/>
            <person name="Metzker M.L."/>
            <person name="Naylor S.L."/>
            <person name="Kucherlapati R.S."/>
            <person name="Nelson D.L."/>
            <person name="Weinstock G.M."/>
            <person name="Sakaki Y."/>
            <person name="Fujiyama A."/>
            <person name="Hattori M."/>
            <person name="Yada T."/>
            <person name="Toyoda A."/>
            <person name="Itoh T."/>
            <person name="Kawagoe C."/>
            <person name="Watanabe H."/>
            <person name="Totoki Y."/>
            <person name="Taylor T."/>
            <person name="Weissenbach J."/>
            <person name="Heilig R."/>
            <person name="Saurin W."/>
            <person name="Artiguenave F."/>
            <person name="Brottier P."/>
            <person name="Bruls T."/>
            <person name="Pelletier E."/>
            <person name="Robert C."/>
            <person name="Wincker P."/>
            <person name="Smith D.R."/>
            <person name="Doucette-Stamm L."/>
            <person name="Rubenfield M."/>
            <person name="Weinstock K."/>
            <person name="Lee H.M."/>
            <person name="Dubois J."/>
            <person name="Rosenthal A."/>
            <person name="Platzer M."/>
            <person name="Nyakatura G."/>
            <person name="Taudien S."/>
            <person name="Rump A."/>
            <person name="Yang H."/>
            <person name="Yu J."/>
            <person name="Wang J."/>
            <person name="Huang G."/>
            <person name="Gu J."/>
            <person name="Hood L."/>
            <person name="Rowen L."/>
            <person name="Madan A."/>
            <person name="Qin S."/>
            <person name="Davis R.W."/>
            <person name="Federspiel N.A."/>
            <person name="Abola A.P."/>
            <person name="Proctor M.J."/>
            <person name="Myers R.M."/>
            <person name="Schmutz J."/>
            <person name="Dickson M."/>
            <person name="Grimwood J."/>
            <person name="Cox D.R."/>
            <person name="Olson M.V."/>
            <person name="Kaul R."/>
            <person name="Raymond C."/>
            <person name="Shimizu N."/>
            <person name="Kawasaki K."/>
            <person name="Minoshima S."/>
            <person name="Evans G.A."/>
            <person name="Athanasiou M."/>
            <person name="Schultz R."/>
            <person name="Roe B.A."/>
            <person name="Chen F."/>
            <person name="Pan H."/>
            <person name="Ramser J."/>
            <person name="Lehrach H."/>
            <person name="Reinhardt R."/>
            <person name="McCombie W.R."/>
            <person name="de la Bastide M."/>
            <person name="Dedhia N."/>
            <person name="Blocker H."/>
            <person name="Hornischer K."/>
            <person name="Nordsiek G."/>
            <person name="Agarwala R."/>
            <person name="Aravind L."/>
            <person name="Bailey J.A."/>
            <person name="Bateman A."/>
            <person name="Batzoglou S."/>
            <person name="Birney E."/>
            <person name="Bork P."/>
            <person name="Brown D.G."/>
            <person name="Burge C.B."/>
            <person name="Cerutti L."/>
            <person name="Chen H.C."/>
            <person name="Church D."/>
            <person name="Clamp M."/>
            <person name="Copley R.R."/>
            <person name="Doerks T."/>
            <person name="Eddy S.R."/>
            <person name="Eichler E.E."/>
            <person name="Furey T.S."/>
            <person name="Galagan J."/>
            <person name="Gilbert J.G."/>
            <person name="Harmon C."/>
            <person name="Hayashizaki Y."/>
            <person name="Haussler D."/>
            <person name="Hermjakob H."/>
            <person name="Hokamp K."/>
            <person name="Jang W."/>
            <person name="Johnson L.S."/>
            <person name="Jones T.A."/>
            <person name="Kasif S."/>
            <person name="Kaspryzk A."/>
            <person name="Kennedy S."/>
            <person name="Kent W.J."/>
            <person name="Kitts P."/>
            <person name="Koonin E.V."/>
            <person name="Korf I."/>
            <person name="Kulp D."/>
            <person name="Lancet D."/>
            <person name="Lowe T.M."/>
            <person name="McLysaght A."/>
            <person name="Mikkelsen T."/>
            <person name="Moran J.V."/>
            <person name="Mulder N."/>
            <person name="Pollara V.J."/>
            <person name="Ponting C.P."/>
            <person name="Schuler G."/>
            <person name="Schultz J."/>
            <person name="Slater G."/>
            <person name="Smit A.F."/>
            <person name="Stupka E."/>
            <person name="Szustakowski J."/>
            <person name="Thierry-Mieg D."/>
            <person name="Thierry-Mieg J."/>
            <person name="Wagner L."/>
            <person name="Wallis J."/>
            <person name="Wheeler R."/>
            <person name="Williams A."/>
            <person name="Wolf Y.I."/>
            <person name="Wolfe K.H."/>
            <person name="Yang S.P."/>
            <person name="Yeh R.F."/>
            <person name="Collins F."/>
            <person name="Guyer M.S."/>
            <person name="Peterson J."/>
            <person name="Felsenfeld A."/>
            <person name="Wetterstrand K.A."/>
            <person name="Patrinos A."/>
            <person name="Morgan M.J."/>
            <person name="de Jong P."/>
            <person name="Catanese J.J."/>
            <person name="Osoegawa K."/>
            <person name="Shizuya H."/>
            <person name="Choi S."/>
            <person name="Chen Y.J."/>
        </authorList>
    </citation>
    <scope>NUCLEOTIDE SEQUENCE [LARGE SCALE GENOMIC DNA]</scope>
</reference>
<gene>
    <name evidence="1" type="primary">RAD54L</name>
</gene>
<dbReference type="MassIVE" id="A0A087WWG5"/>
<dbReference type="HGNC" id="HGNC:9826">
    <property type="gene designation" value="RAD54L"/>
</dbReference>
<dbReference type="Ensembl" id="ENST00000463715.5">
    <property type="protein sequence ID" value="ENSP00000480207.1"/>
    <property type="gene ID" value="ENSG00000085999.13"/>
</dbReference>
<dbReference type="OpenTargets" id="ENSG00000085999"/>
<accession>A0A087WWG5</accession>
<feature type="non-terminal residue" evidence="1">
    <location>
        <position position="30"/>
    </location>
</feature>